<evidence type="ECO:0000313" key="1">
    <source>
        <dbReference type="EMBL" id="ABM75409.1"/>
    </source>
</evidence>
<gene>
    <name evidence="1" type="ordered locus">NATL1_08511</name>
</gene>
<proteinExistence type="predicted"/>
<protein>
    <submittedName>
        <fullName evidence="1">Uncharacterized protein</fullName>
    </submittedName>
</protein>
<dbReference type="HOGENOM" id="CLU_2808963_0_0_3"/>
<dbReference type="EMBL" id="CP000553">
    <property type="protein sequence ID" value="ABM75409.1"/>
    <property type="molecule type" value="Genomic_DNA"/>
</dbReference>
<dbReference type="AlphaFoldDB" id="A2C1P9"/>
<sequence>MNLYMPPLPQLVKATPLGGTIHEYQLSGGKTSFMRYLGCYLGTCKFCNDINEASEFVSSIELSPKPH</sequence>
<name>A2C1P9_PROM1</name>
<evidence type="ECO:0000313" key="2">
    <source>
        <dbReference type="Proteomes" id="UP000002592"/>
    </source>
</evidence>
<organism evidence="1 2">
    <name type="scientific">Prochlorococcus marinus (strain NATL1A)</name>
    <dbReference type="NCBI Taxonomy" id="167555"/>
    <lineage>
        <taxon>Bacteria</taxon>
        <taxon>Bacillati</taxon>
        <taxon>Cyanobacteriota</taxon>
        <taxon>Cyanophyceae</taxon>
        <taxon>Synechococcales</taxon>
        <taxon>Prochlorococcaceae</taxon>
        <taxon>Prochlorococcus</taxon>
    </lineage>
</organism>
<accession>A2C1P9</accession>
<dbReference type="eggNOG" id="ENOG5030RIF">
    <property type="taxonomic scope" value="Bacteria"/>
</dbReference>
<dbReference type="RefSeq" id="WP_011823554.1">
    <property type="nucleotide sequence ID" value="NC_008819.1"/>
</dbReference>
<dbReference type="KEGG" id="pme:NATL1_08511"/>
<dbReference type="Proteomes" id="UP000002592">
    <property type="component" value="Chromosome"/>
</dbReference>
<reference evidence="2" key="1">
    <citation type="journal article" date="2007" name="PLoS Genet.">
        <title>Patterns and implications of gene gain and loss in the evolution of Prochlorococcus.</title>
        <authorList>
            <person name="Kettler G.C."/>
            <person name="Martiny A.C."/>
            <person name="Huang K."/>
            <person name="Zucker J."/>
            <person name="Coleman M.L."/>
            <person name="Rodrigue S."/>
            <person name="Chen F."/>
            <person name="Lapidus A."/>
            <person name="Ferriera S."/>
            <person name="Johnson J."/>
            <person name="Steglich C."/>
            <person name="Church G.M."/>
            <person name="Richardson P."/>
            <person name="Chisholm S.W."/>
        </authorList>
    </citation>
    <scope>NUCLEOTIDE SEQUENCE [LARGE SCALE GENOMIC DNA]</scope>
    <source>
        <strain evidence="2">NATL1A</strain>
    </source>
</reference>